<dbReference type="GO" id="GO:0008757">
    <property type="term" value="F:S-adenosylmethionine-dependent methyltransferase activity"/>
    <property type="evidence" value="ECO:0007669"/>
    <property type="project" value="UniProtKB-ARBA"/>
</dbReference>
<dbReference type="PROSITE" id="PS50865">
    <property type="entry name" value="ZF_MYND_2"/>
    <property type="match status" value="1"/>
</dbReference>
<feature type="domain" description="MYND-type" evidence="13">
    <location>
        <begin position="258"/>
        <end position="297"/>
    </location>
</feature>
<evidence type="ECO:0000256" key="8">
    <source>
        <dbReference type="ARBA" id="ARBA00093635"/>
    </source>
</evidence>
<reference evidence="14" key="1">
    <citation type="journal article" date="2021" name="Mol. Ecol. Resour.">
        <title>Apolygus lucorum genome provides insights into omnivorousness and mesophyll feeding.</title>
        <authorList>
            <person name="Liu Y."/>
            <person name="Liu H."/>
            <person name="Wang H."/>
            <person name="Huang T."/>
            <person name="Liu B."/>
            <person name="Yang B."/>
            <person name="Yin L."/>
            <person name="Li B."/>
            <person name="Zhang Y."/>
            <person name="Zhang S."/>
            <person name="Jiang F."/>
            <person name="Zhang X."/>
            <person name="Ren Y."/>
            <person name="Wang B."/>
            <person name="Wang S."/>
            <person name="Lu Y."/>
            <person name="Wu K."/>
            <person name="Fan W."/>
            <person name="Wang G."/>
        </authorList>
    </citation>
    <scope>NUCLEOTIDE SEQUENCE</scope>
    <source>
        <strain evidence="14">12Hb</strain>
    </source>
</reference>
<dbReference type="Pfam" id="PF00856">
    <property type="entry name" value="SET"/>
    <property type="match status" value="1"/>
</dbReference>
<dbReference type="SUPFAM" id="SSF144232">
    <property type="entry name" value="HIT/MYND zinc finger-like"/>
    <property type="match status" value="1"/>
</dbReference>
<dbReference type="GO" id="GO:0008276">
    <property type="term" value="F:protein methyltransferase activity"/>
    <property type="evidence" value="ECO:0007669"/>
    <property type="project" value="UniProtKB-ARBA"/>
</dbReference>
<keyword evidence="2" id="KW-0808">Transferase</keyword>
<dbReference type="InterPro" id="IPR046341">
    <property type="entry name" value="SET_dom_sf"/>
</dbReference>
<dbReference type="OrthoDB" id="1028014at2759"/>
<dbReference type="GO" id="GO:0042826">
    <property type="term" value="F:histone deacetylase binding"/>
    <property type="evidence" value="ECO:0007669"/>
    <property type="project" value="TreeGrafter"/>
</dbReference>
<dbReference type="PANTHER" id="PTHR46165">
    <property type="entry name" value="SET AND MYND DOMAIN-CONTAINING PROTEIN 4"/>
    <property type="match status" value="1"/>
</dbReference>
<dbReference type="SUPFAM" id="SSF82199">
    <property type="entry name" value="SET domain"/>
    <property type="match status" value="1"/>
</dbReference>
<keyword evidence="6" id="KW-0862">Zinc</keyword>
<evidence type="ECO:0000256" key="5">
    <source>
        <dbReference type="ARBA" id="ARBA00022771"/>
    </source>
</evidence>
<dbReference type="PANTHER" id="PTHR46165:SF7">
    <property type="entry name" value="SET AND MYND DOMAIN-CONTAINING PROTEIN 4"/>
    <property type="match status" value="1"/>
</dbReference>
<dbReference type="GO" id="GO:0005737">
    <property type="term" value="C:cytoplasm"/>
    <property type="evidence" value="ECO:0007669"/>
    <property type="project" value="TreeGrafter"/>
</dbReference>
<dbReference type="GO" id="GO:0005634">
    <property type="term" value="C:nucleus"/>
    <property type="evidence" value="ECO:0007669"/>
    <property type="project" value="TreeGrafter"/>
</dbReference>
<keyword evidence="11" id="KW-1133">Transmembrane helix</keyword>
<comment type="function">
    <text evidence="7">Protein-lysine N-methyltransferase. Monomethylates PRMT5, modulating its transcriptional activity. May also act as a histone methyltransferase. Plays a critical role in cardiac development. Acts as a key epigenetic regulator of gene expression during cardiac development via its dual activities as a methyltransferase and negative regulator of HDAC1.</text>
</comment>
<keyword evidence="1" id="KW-0489">Methyltransferase</keyword>
<keyword evidence="5 10" id="KW-0863">Zinc-finger</keyword>
<dbReference type="InterPro" id="IPR052097">
    <property type="entry name" value="SET-MYND_domain_protein"/>
</dbReference>
<dbReference type="AlphaFoldDB" id="A0A8S9XCR3"/>
<evidence type="ECO:0000256" key="3">
    <source>
        <dbReference type="ARBA" id="ARBA00022691"/>
    </source>
</evidence>
<dbReference type="InterPro" id="IPR001214">
    <property type="entry name" value="SET_dom"/>
</dbReference>
<sequence>MRWRRVRFCKMPVRLLGRGGRLGDVGRDWNGDAWMEATLSGGGKERGLKAGDVDYWDFHWTSWALFIVATFVAIAVAVAVAIVVAIVVAIDLVPQRLVPEVSSLPGVARTVSNVAMVCSFGVATTISGGGDDHGDIGIRVSIGCGDDRVRCGDDHIWCGDNHLRCDDGMPSRCADDLIHHEKSYEASEQIKKPADIINRVTGEKNPKYKAASESVGFDFSESEGRFAQAESDLQSGDVILREPPHCSVLLQENAKTHCFQCMKRCYFIEPCQKCSAVIFCGPKCQQMAYKTHHKHECEVLKTLWESGASITCLMALRIIIQKPFAYFLKVGKELEANGRVGSRAEYDGADYSTVFDLVRHEDKRSTEGMFHKTYMALFLQGCLKRSGYFYGNSDLSGEEQSKAEMAVGGLILRHLQSLQFNAHEISEMIFTSPDPKTWKSIFVGAGLYPTLALFNHSCEPSIIRYFEGNKVVVRVIKNIKKGEKIYENYGPIFTQTPKAERQATLKNQYWFECSCEPCSRNWPMLDGMDVSTMRFPCDDTACDNVVVVPVNTGSFMMQCNKCGRLTNIMKGLKVLQDSESLFRLGESFLQGGEIHKALRKFLELQSLLSNTLVPPFRDFYLCQQNVRNCIMALGNTHPPLDKFVQRQSVNLKKL</sequence>
<keyword evidence="11" id="KW-0812">Transmembrane</keyword>
<dbReference type="CDD" id="cd10536">
    <property type="entry name" value="SET_SMYD4"/>
    <property type="match status" value="1"/>
</dbReference>
<dbReference type="PROSITE" id="PS50280">
    <property type="entry name" value="SET"/>
    <property type="match status" value="1"/>
</dbReference>
<evidence type="ECO:0000256" key="4">
    <source>
        <dbReference type="ARBA" id="ARBA00022723"/>
    </source>
</evidence>
<dbReference type="EMBL" id="WIXP02000009">
    <property type="protein sequence ID" value="KAF6205866.1"/>
    <property type="molecule type" value="Genomic_DNA"/>
</dbReference>
<feature type="transmembrane region" description="Helical" evidence="11">
    <location>
        <begin position="63"/>
        <end position="90"/>
    </location>
</feature>
<evidence type="ECO:0000256" key="6">
    <source>
        <dbReference type="ARBA" id="ARBA00022833"/>
    </source>
</evidence>
<evidence type="ECO:0000256" key="10">
    <source>
        <dbReference type="PROSITE-ProRule" id="PRU00134"/>
    </source>
</evidence>
<dbReference type="GO" id="GO:0008270">
    <property type="term" value="F:zinc ion binding"/>
    <property type="evidence" value="ECO:0007669"/>
    <property type="project" value="UniProtKB-KW"/>
</dbReference>
<evidence type="ECO:0000256" key="2">
    <source>
        <dbReference type="ARBA" id="ARBA00022679"/>
    </source>
</evidence>
<dbReference type="InterPro" id="IPR002893">
    <property type="entry name" value="Znf_MYND"/>
</dbReference>
<keyword evidence="11" id="KW-0472">Membrane</keyword>
<evidence type="ECO:0000313" key="14">
    <source>
        <dbReference type="EMBL" id="KAF6205866.1"/>
    </source>
</evidence>
<evidence type="ECO:0000256" key="1">
    <source>
        <dbReference type="ARBA" id="ARBA00022603"/>
    </source>
</evidence>
<accession>A0A8S9XCR3</accession>
<gene>
    <name evidence="14" type="ORF">GE061_020040</name>
</gene>
<evidence type="ECO:0000256" key="11">
    <source>
        <dbReference type="SAM" id="Phobius"/>
    </source>
</evidence>
<dbReference type="GO" id="GO:0032259">
    <property type="term" value="P:methylation"/>
    <property type="evidence" value="ECO:0007669"/>
    <property type="project" value="UniProtKB-KW"/>
</dbReference>
<dbReference type="Gene3D" id="2.170.270.10">
    <property type="entry name" value="SET domain"/>
    <property type="match status" value="1"/>
</dbReference>
<name>A0A8S9XCR3_APOLU</name>
<evidence type="ECO:0000256" key="9">
    <source>
        <dbReference type="ARBA" id="ARBA00093680"/>
    </source>
</evidence>
<evidence type="ECO:0000256" key="7">
    <source>
        <dbReference type="ARBA" id="ARBA00093423"/>
    </source>
</evidence>
<dbReference type="GO" id="GO:0042051">
    <property type="term" value="P:compound eye photoreceptor development"/>
    <property type="evidence" value="ECO:0007669"/>
    <property type="project" value="TreeGrafter"/>
</dbReference>
<dbReference type="Proteomes" id="UP000466442">
    <property type="component" value="Linkage Group LG9"/>
</dbReference>
<dbReference type="Gene3D" id="1.10.220.160">
    <property type="match status" value="1"/>
</dbReference>
<keyword evidence="15" id="KW-1185">Reference proteome</keyword>
<organism evidence="14 15">
    <name type="scientific">Apolygus lucorum</name>
    <name type="common">Small green plant bug</name>
    <name type="synonym">Lygocoris lucorum</name>
    <dbReference type="NCBI Taxonomy" id="248454"/>
    <lineage>
        <taxon>Eukaryota</taxon>
        <taxon>Metazoa</taxon>
        <taxon>Ecdysozoa</taxon>
        <taxon>Arthropoda</taxon>
        <taxon>Hexapoda</taxon>
        <taxon>Insecta</taxon>
        <taxon>Pterygota</taxon>
        <taxon>Neoptera</taxon>
        <taxon>Paraneoptera</taxon>
        <taxon>Hemiptera</taxon>
        <taxon>Heteroptera</taxon>
        <taxon>Panheteroptera</taxon>
        <taxon>Cimicomorpha</taxon>
        <taxon>Miridae</taxon>
        <taxon>Mirini</taxon>
        <taxon>Apolygus</taxon>
    </lineage>
</organism>
<evidence type="ECO:0000259" key="13">
    <source>
        <dbReference type="PROSITE" id="PS50865"/>
    </source>
</evidence>
<dbReference type="InterPro" id="IPR044421">
    <property type="entry name" value="SMYD4_SET"/>
</dbReference>
<dbReference type="GO" id="GO:0008170">
    <property type="term" value="F:N-methyltransferase activity"/>
    <property type="evidence" value="ECO:0007669"/>
    <property type="project" value="UniProtKB-ARBA"/>
</dbReference>
<evidence type="ECO:0000313" key="15">
    <source>
        <dbReference type="Proteomes" id="UP000466442"/>
    </source>
</evidence>
<dbReference type="Gene3D" id="6.10.140.2220">
    <property type="match status" value="1"/>
</dbReference>
<feature type="domain" description="SET" evidence="12">
    <location>
        <begin position="213"/>
        <end position="490"/>
    </location>
</feature>
<proteinExistence type="predicted"/>
<protein>
    <recommendedName>
        <fullName evidence="8">Protein-lysine N-methyltransferase SMYD4</fullName>
    </recommendedName>
    <alternativeName>
        <fullName evidence="9">SET and MYND domain-containing protein 4</fullName>
    </alternativeName>
</protein>
<evidence type="ECO:0000259" key="12">
    <source>
        <dbReference type="PROSITE" id="PS50280"/>
    </source>
</evidence>
<keyword evidence="3" id="KW-0949">S-adenosyl-L-methionine</keyword>
<comment type="caution">
    <text evidence="14">The sequence shown here is derived from an EMBL/GenBank/DDBJ whole genome shotgun (WGS) entry which is preliminary data.</text>
</comment>
<keyword evidence="4" id="KW-0479">Metal-binding</keyword>